<dbReference type="AlphaFoldDB" id="A0A0D5XUY7"/>
<dbReference type="RefSeq" id="WP_080925916.1">
    <property type="nucleotide sequence ID" value="NZ_CP011110.1"/>
</dbReference>
<keyword evidence="1" id="KW-0732">Signal</keyword>
<dbReference type="PATRIC" id="fig|587753.10.peg.1046"/>
<dbReference type="Gene3D" id="2.40.160.10">
    <property type="entry name" value="Porin"/>
    <property type="match status" value="1"/>
</dbReference>
<dbReference type="OrthoDB" id="9807854at2"/>
<protein>
    <submittedName>
        <fullName evidence="2">Porin</fullName>
    </submittedName>
</protein>
<proteinExistence type="predicted"/>
<evidence type="ECO:0000313" key="3">
    <source>
        <dbReference type="Proteomes" id="UP000032748"/>
    </source>
</evidence>
<dbReference type="Proteomes" id="UP000032748">
    <property type="component" value="Chromosome"/>
</dbReference>
<sequence length="440" mass="48105">MFIKKLYMGLGNGIAWGLIGATLSATAQAGTVTTDGADIVLKTKGGLELSTTDKEFSFKLGGRVQADYGTFDGYYTRNGNSADAAYFRRAYLELGGTLYRDWKYQINYDLSRNVGNDSTGYFDEGSLTYTGFNPLNLKVGRFYTDFGLEKATSSKWVTALERNLSYDVAEWINDNSGMGVQANGVVGGMAYLSGSVFSENNNDTDGDSVKRYNLRGVFAPLHESGNVLHVGAQYAYRDLADAAVDTRIRSRMGMRGVETNGGNSAGSNGNRAVFGGSTAQQGLWTDDSVWGVEGAWALNAFSVQAEYLRRTLKADAAQSDIKASGYYAQLAYTLTGEPRIYKLDGAKFDTIKPQDKQWGAWELFYRYDSITVEDDNVVVSSATRQVGDTEGKTHTLGVNWYANEALKLSANYVKARTDNLSNAVGDDTGDGLVMRMQYQF</sequence>
<dbReference type="KEGG" id="pcz:PCL1606_10540"/>
<organism evidence="2 3">
    <name type="scientific">Pseudomonas chlororaphis</name>
    <dbReference type="NCBI Taxonomy" id="587753"/>
    <lineage>
        <taxon>Bacteria</taxon>
        <taxon>Pseudomonadati</taxon>
        <taxon>Pseudomonadota</taxon>
        <taxon>Gammaproteobacteria</taxon>
        <taxon>Pseudomonadales</taxon>
        <taxon>Pseudomonadaceae</taxon>
        <taxon>Pseudomonas</taxon>
    </lineage>
</organism>
<dbReference type="InterPro" id="IPR010870">
    <property type="entry name" value="Porin_O/P"/>
</dbReference>
<evidence type="ECO:0000313" key="2">
    <source>
        <dbReference type="EMBL" id="AKA22509.1"/>
    </source>
</evidence>
<gene>
    <name evidence="2" type="ORF">PCL1606_10540</name>
</gene>
<reference evidence="2 3" key="1">
    <citation type="journal article" date="2015" name="Mol. Plant Microbe Interact.">
        <title>Comparative Genomic Analysis of Pseudomonas chlororaphis PCL1606 Reveals New Insight into Antifungal Compounds Involved in Biocontrol.</title>
        <authorList>
            <person name="Calderon C.E."/>
            <person name="Ramos C."/>
            <person name="de Vicente A."/>
            <person name="Cazorla F.M."/>
        </authorList>
    </citation>
    <scope>NUCLEOTIDE SEQUENCE [LARGE SCALE GENOMIC DNA]</scope>
    <source>
        <strain evidence="2 3">PCL1606</strain>
    </source>
</reference>
<feature type="signal peptide" evidence="1">
    <location>
        <begin position="1"/>
        <end position="29"/>
    </location>
</feature>
<dbReference type="Pfam" id="PF07396">
    <property type="entry name" value="Porin_O_P"/>
    <property type="match status" value="1"/>
</dbReference>
<name>A0A0D5XUY7_9PSED</name>
<feature type="chain" id="PRO_5002299169" evidence="1">
    <location>
        <begin position="30"/>
        <end position="440"/>
    </location>
</feature>
<evidence type="ECO:0000256" key="1">
    <source>
        <dbReference type="SAM" id="SignalP"/>
    </source>
</evidence>
<accession>A0A0D5XUY7</accession>
<dbReference type="EMBL" id="CP011110">
    <property type="protein sequence ID" value="AKA22509.1"/>
    <property type="molecule type" value="Genomic_DNA"/>
</dbReference>
<dbReference type="InterPro" id="IPR023614">
    <property type="entry name" value="Porin_dom_sf"/>
</dbReference>
<dbReference type="SUPFAM" id="SSF56935">
    <property type="entry name" value="Porins"/>
    <property type="match status" value="1"/>
</dbReference>